<dbReference type="FunCoup" id="A0A482WPU4">
    <property type="interactions" value="1317"/>
</dbReference>
<dbReference type="SMR" id="A0A482WPU4"/>
<protein>
    <recommendedName>
        <fullName evidence="16">Leukotriene A(4) hydrolase</fullName>
        <shortName evidence="16">LTA-4 hydrolase</shortName>
        <ecNumber evidence="16">3.3.2.6</ecNumber>
    </recommendedName>
</protein>
<evidence type="ECO:0000256" key="8">
    <source>
        <dbReference type="ARBA" id="ARBA00022723"/>
    </source>
</evidence>
<dbReference type="Pfam" id="PF09127">
    <property type="entry name" value="Leuk-A4-hydro_C"/>
    <property type="match status" value="1"/>
</dbReference>
<keyword evidence="19" id="KW-1185">Reference proteome</keyword>
<sequence length="615" mass="69894">MTGISLSQSDPNSYSNPDEAVVKNLHISLNVDFDKHVLSGFVDLEIRKKNEAVNQIILDTSLIKLQSVINLLDNSQLSFVLDSEDEKFGSKLTVDLPKTNDLDLKIRINYETNARASALQWLEPDQTAGGKHPYMFSQCQPIHCRSIIPCQDTPGVKMPYSAEISAPSDLTVVMSALKQGSPVVSANGTKKYTFKQDVPMPSYLIAIAVGNLTSKPLGPRSNVWAEPEFVEAAAFEFSETEKMIATAEELCGEYVWGLYDVLLMPPSFPYGGMENPCLTFVTPTLLAGDRSLACVVAHEISHSWTGNLVTNRNFEHFWLNEGFTMFLERKILGRMQGEAARQFAALNGLNDLRECFKVLKEDNVLTKLVVDLKGIHPGEAFSSCPYEKGFSFLFYLEQLVGGPESFEPFLKKYLNHFKYKSIDTDDFKNFFLEYFSENEAVKSIEWTKWLDTCGMPYKIPSYDKSLAEACDKFASDWINWDCCGEPTFTADDLTKFTPPQREQFLSQLLLADSFPTRKVQAMQKLYNLNSVNNCEIKFRWLRLCLKAKWTDAVPLVKDFVTKYGRMKYVRPLYRDLYGWEEMRQEAIDTFEKNKHKMMHVSAAMVANDLKLPLES</sequence>
<feature type="binding site" evidence="15">
    <location>
        <position position="302"/>
    </location>
    <ligand>
        <name>Zn(2+)</name>
        <dbReference type="ChEBI" id="CHEBI:29105"/>
        <note>catalytic</note>
    </ligand>
</feature>
<dbReference type="Gene3D" id="3.30.2010.30">
    <property type="match status" value="1"/>
</dbReference>
<evidence type="ECO:0000313" key="19">
    <source>
        <dbReference type="Proteomes" id="UP000291343"/>
    </source>
</evidence>
<comment type="cofactor">
    <cofactor evidence="15 16">
        <name>Zn(2+)</name>
        <dbReference type="ChEBI" id="CHEBI:29105"/>
    </cofactor>
    <text evidence="15 16">Binds 1 zinc ion per subunit.</text>
</comment>
<dbReference type="CDD" id="cd09599">
    <property type="entry name" value="M1_LTA4H"/>
    <property type="match status" value="1"/>
</dbReference>
<keyword evidence="16" id="KW-0434">Leukotriene biosynthesis</keyword>
<dbReference type="FunFam" id="1.10.390.10:FF:000003">
    <property type="entry name" value="Leukotriene A(4) hydrolase"/>
    <property type="match status" value="1"/>
</dbReference>
<keyword evidence="7 16" id="KW-0645">Protease</keyword>
<dbReference type="InterPro" id="IPR045357">
    <property type="entry name" value="Aminopeptidase_N-like_N"/>
</dbReference>
<feature type="binding site" evidence="14">
    <location>
        <begin position="138"/>
        <end position="140"/>
    </location>
    <ligand>
        <name>a peptide</name>
        <dbReference type="ChEBI" id="CHEBI:60466"/>
    </ligand>
</feature>
<evidence type="ECO:0000256" key="13">
    <source>
        <dbReference type="PIRSR" id="PIRSR612777-1"/>
    </source>
</evidence>
<dbReference type="FunFam" id="1.25.40.320:FF:000001">
    <property type="entry name" value="Leukotriene A(4) hydrolase"/>
    <property type="match status" value="1"/>
</dbReference>
<evidence type="ECO:0000256" key="11">
    <source>
        <dbReference type="ARBA" id="ARBA00023049"/>
    </source>
</evidence>
<keyword evidence="11 16" id="KW-0482">Metalloprotease</keyword>
<dbReference type="GO" id="GO:0070006">
    <property type="term" value="F:metalloaminopeptidase activity"/>
    <property type="evidence" value="ECO:0007669"/>
    <property type="project" value="UniProtKB-ARBA"/>
</dbReference>
<dbReference type="InterPro" id="IPR012777">
    <property type="entry name" value="LTA4H"/>
</dbReference>
<comment type="similarity">
    <text evidence="4 16">Belongs to the peptidase M1 family.</text>
</comment>
<keyword evidence="6" id="KW-0472">Membrane</keyword>
<dbReference type="EC" id="3.3.2.6" evidence="16"/>
<evidence type="ECO:0000256" key="12">
    <source>
        <dbReference type="ARBA" id="ARBA00023288"/>
    </source>
</evidence>
<dbReference type="Gene3D" id="1.25.40.320">
    <property type="entry name" value="Peptidase M1, leukotriene A4 hydrolase/aminopeptidase C-terminal domain"/>
    <property type="match status" value="1"/>
</dbReference>
<name>A0A482WPU4_LAOST</name>
<dbReference type="EMBL" id="QKKF02029694">
    <property type="protein sequence ID" value="RZF35040.1"/>
    <property type="molecule type" value="Genomic_DNA"/>
</dbReference>
<dbReference type="FunFam" id="3.30.2010.30:FF:000001">
    <property type="entry name" value="Leukotriene A(4) hydrolase"/>
    <property type="match status" value="1"/>
</dbReference>
<accession>A0A482WPU4</accession>
<dbReference type="OrthoDB" id="79562at2759"/>
<dbReference type="InterPro" id="IPR034015">
    <property type="entry name" value="M1_LTA4H"/>
</dbReference>
<dbReference type="PANTHER" id="PTHR45726">
    <property type="entry name" value="LEUKOTRIENE A-4 HYDROLASE"/>
    <property type="match status" value="1"/>
</dbReference>
<gene>
    <name evidence="18" type="ORF">LSTR_LSTR009632</name>
</gene>
<comment type="subcellular location">
    <subcellularLocation>
        <location evidence="2">Cell membrane</location>
        <topology evidence="2">Lipid-anchor</topology>
        <topology evidence="2">GPI-anchor</topology>
    </subcellularLocation>
    <subcellularLocation>
        <location evidence="1 16">Cytoplasm</location>
    </subcellularLocation>
</comment>
<dbReference type="SMART" id="SM01263">
    <property type="entry name" value="Leuk-A4-hydro_C"/>
    <property type="match status" value="1"/>
</dbReference>
<dbReference type="SUPFAM" id="SSF55486">
    <property type="entry name" value="Metalloproteases ('zincins'), catalytic domain"/>
    <property type="match status" value="1"/>
</dbReference>
<dbReference type="InterPro" id="IPR042097">
    <property type="entry name" value="Aminopeptidase_N-like_N_sf"/>
</dbReference>
<dbReference type="GO" id="GO:0006508">
    <property type="term" value="P:proteolysis"/>
    <property type="evidence" value="ECO:0007669"/>
    <property type="project" value="UniProtKB-KW"/>
</dbReference>
<comment type="catalytic activity">
    <reaction evidence="16">
        <text>leukotriene A4 + H2O = leukotriene B4</text>
        <dbReference type="Rhea" id="RHEA:22324"/>
        <dbReference type="ChEBI" id="CHEBI:15377"/>
        <dbReference type="ChEBI" id="CHEBI:57461"/>
        <dbReference type="ChEBI" id="CHEBI:57463"/>
        <dbReference type="EC" id="3.3.2.6"/>
    </reaction>
</comment>
<evidence type="ECO:0000256" key="7">
    <source>
        <dbReference type="ARBA" id="ARBA00022670"/>
    </source>
</evidence>
<comment type="caution">
    <text evidence="18">The sequence shown here is derived from an EMBL/GenBank/DDBJ whole genome shotgun (WGS) entry which is preliminary data.</text>
</comment>
<dbReference type="Pfam" id="PF17900">
    <property type="entry name" value="Peptidase_M1_N"/>
    <property type="match status" value="1"/>
</dbReference>
<dbReference type="Gene3D" id="1.10.390.10">
    <property type="entry name" value="Neutral Protease Domain 2"/>
    <property type="match status" value="1"/>
</dbReference>
<dbReference type="AlphaFoldDB" id="A0A482WPU4"/>
<keyword evidence="10 15" id="KW-0862">Zinc</keyword>
<reference evidence="18 19" key="1">
    <citation type="journal article" date="2017" name="Gigascience">
        <title>Genome sequence of the small brown planthopper, Laodelphax striatellus.</title>
        <authorList>
            <person name="Zhu J."/>
            <person name="Jiang F."/>
            <person name="Wang X."/>
            <person name="Yang P."/>
            <person name="Bao Y."/>
            <person name="Zhao W."/>
            <person name="Wang W."/>
            <person name="Lu H."/>
            <person name="Wang Q."/>
            <person name="Cui N."/>
            <person name="Li J."/>
            <person name="Chen X."/>
            <person name="Luo L."/>
            <person name="Yu J."/>
            <person name="Kang L."/>
            <person name="Cui F."/>
        </authorList>
    </citation>
    <scope>NUCLEOTIDE SEQUENCE [LARGE SCALE GENOMIC DNA]</scope>
    <source>
        <strain evidence="18">Lst14</strain>
    </source>
</reference>
<dbReference type="InterPro" id="IPR014782">
    <property type="entry name" value="Peptidase_M1_dom"/>
</dbReference>
<evidence type="ECO:0000256" key="2">
    <source>
        <dbReference type="ARBA" id="ARBA00004609"/>
    </source>
</evidence>
<dbReference type="GO" id="GO:0008270">
    <property type="term" value="F:zinc ion binding"/>
    <property type="evidence" value="ECO:0007669"/>
    <property type="project" value="InterPro"/>
</dbReference>
<dbReference type="PRINTS" id="PR00756">
    <property type="entry name" value="ALADIPTASE"/>
</dbReference>
<dbReference type="GO" id="GO:0005829">
    <property type="term" value="C:cytosol"/>
    <property type="evidence" value="ECO:0007669"/>
    <property type="project" value="TreeGrafter"/>
</dbReference>
<feature type="binding site" evidence="15">
    <location>
        <position position="321"/>
    </location>
    <ligand>
        <name>Zn(2+)</name>
        <dbReference type="ChEBI" id="CHEBI:29105"/>
        <note>catalytic</note>
    </ligand>
</feature>
<dbReference type="Proteomes" id="UP000291343">
    <property type="component" value="Unassembled WGS sequence"/>
</dbReference>
<evidence type="ECO:0000259" key="17">
    <source>
        <dbReference type="SMART" id="SM01263"/>
    </source>
</evidence>
<evidence type="ECO:0000256" key="6">
    <source>
        <dbReference type="ARBA" id="ARBA00022622"/>
    </source>
</evidence>
<organism evidence="18 19">
    <name type="scientific">Laodelphax striatellus</name>
    <name type="common">Small brown planthopper</name>
    <name type="synonym">Delphax striatella</name>
    <dbReference type="NCBI Taxonomy" id="195883"/>
    <lineage>
        <taxon>Eukaryota</taxon>
        <taxon>Metazoa</taxon>
        <taxon>Ecdysozoa</taxon>
        <taxon>Arthropoda</taxon>
        <taxon>Hexapoda</taxon>
        <taxon>Insecta</taxon>
        <taxon>Pterygota</taxon>
        <taxon>Neoptera</taxon>
        <taxon>Paraneoptera</taxon>
        <taxon>Hemiptera</taxon>
        <taxon>Auchenorrhyncha</taxon>
        <taxon>Fulgoroidea</taxon>
        <taxon>Delphacidae</taxon>
        <taxon>Criomorphinae</taxon>
        <taxon>Laodelphax</taxon>
    </lineage>
</organism>
<dbReference type="InterPro" id="IPR038502">
    <property type="entry name" value="M1_LTA-4_hydro/amino_C_sf"/>
</dbReference>
<feature type="active site" description="Proton donor" evidence="13">
    <location>
        <position position="386"/>
    </location>
</feature>
<evidence type="ECO:0000256" key="16">
    <source>
        <dbReference type="RuleBase" id="RU361141"/>
    </source>
</evidence>
<evidence type="ECO:0000256" key="5">
    <source>
        <dbReference type="ARBA" id="ARBA00022490"/>
    </source>
</evidence>
<evidence type="ECO:0000256" key="9">
    <source>
        <dbReference type="ARBA" id="ARBA00022801"/>
    </source>
</evidence>
<feature type="binding site" evidence="15">
    <location>
        <position position="298"/>
    </location>
    <ligand>
        <name>Zn(2+)</name>
        <dbReference type="ChEBI" id="CHEBI:29105"/>
        <note>catalytic</note>
    </ligand>
</feature>
<comment type="pathway">
    <text evidence="3 16">Lipid metabolism; leukotriene B4 biosynthesis.</text>
</comment>
<keyword evidence="5 16" id="KW-0963">Cytoplasm</keyword>
<evidence type="ECO:0000313" key="18">
    <source>
        <dbReference type="EMBL" id="RZF35040.1"/>
    </source>
</evidence>
<dbReference type="GO" id="GO:0004301">
    <property type="term" value="F:epoxide hydrolase activity"/>
    <property type="evidence" value="ECO:0007669"/>
    <property type="project" value="TreeGrafter"/>
</dbReference>
<evidence type="ECO:0000256" key="4">
    <source>
        <dbReference type="ARBA" id="ARBA00010136"/>
    </source>
</evidence>
<feature type="domain" description="Peptidase M1 leukotriene A4 hydrolase/aminopeptidase C-terminal" evidence="17">
    <location>
        <begin position="465"/>
        <end position="609"/>
    </location>
</feature>
<evidence type="ECO:0000256" key="1">
    <source>
        <dbReference type="ARBA" id="ARBA00004496"/>
    </source>
</evidence>
<keyword evidence="12" id="KW-0449">Lipoprotein</keyword>
<feature type="active site" description="Proton acceptor" evidence="13">
    <location>
        <position position="299"/>
    </location>
</feature>
<evidence type="ECO:0000256" key="3">
    <source>
        <dbReference type="ARBA" id="ARBA00004716"/>
    </source>
</evidence>
<keyword evidence="9 16" id="KW-0378">Hydrolase</keyword>
<dbReference type="InterPro" id="IPR049980">
    <property type="entry name" value="LTA4H_cat"/>
</dbReference>
<dbReference type="InterPro" id="IPR015211">
    <property type="entry name" value="Peptidase_M1_C"/>
</dbReference>
<dbReference type="GO" id="GO:0043171">
    <property type="term" value="P:peptide catabolic process"/>
    <property type="evidence" value="ECO:0007669"/>
    <property type="project" value="TreeGrafter"/>
</dbReference>
<dbReference type="InterPro" id="IPR016024">
    <property type="entry name" value="ARM-type_fold"/>
</dbReference>
<dbReference type="Pfam" id="PF01433">
    <property type="entry name" value="Peptidase_M1"/>
    <property type="match status" value="1"/>
</dbReference>
<dbReference type="InterPro" id="IPR027268">
    <property type="entry name" value="Peptidase_M4/M1_CTD_sf"/>
</dbReference>
<dbReference type="Gene3D" id="2.60.40.1730">
    <property type="entry name" value="tricorn interacting facor f3 domain"/>
    <property type="match status" value="1"/>
</dbReference>
<dbReference type="NCBIfam" id="TIGR02411">
    <property type="entry name" value="leuko_A4_hydro"/>
    <property type="match status" value="1"/>
</dbReference>
<dbReference type="GO" id="GO:0004463">
    <property type="term" value="F:leukotriene-A4 hydrolase activity"/>
    <property type="evidence" value="ECO:0007669"/>
    <property type="project" value="UniProtKB-EC"/>
</dbReference>
<dbReference type="SUPFAM" id="SSF63737">
    <property type="entry name" value="Leukotriene A4 hydrolase N-terminal domain"/>
    <property type="match status" value="1"/>
</dbReference>
<dbReference type="GO" id="GO:0005886">
    <property type="term" value="C:plasma membrane"/>
    <property type="evidence" value="ECO:0007669"/>
    <property type="project" value="UniProtKB-SubCell"/>
</dbReference>
<dbReference type="InterPro" id="IPR001930">
    <property type="entry name" value="Peptidase_M1"/>
</dbReference>
<keyword evidence="6" id="KW-0325">Glycoprotein</keyword>
<evidence type="ECO:0000256" key="15">
    <source>
        <dbReference type="PIRSR" id="PIRSR612777-3"/>
    </source>
</evidence>
<proteinExistence type="inferred from homology"/>
<feature type="binding site" evidence="14">
    <location>
        <begin position="565"/>
        <end position="567"/>
    </location>
    <ligand>
        <name>a peptide</name>
        <dbReference type="ChEBI" id="CHEBI:60466"/>
    </ligand>
</feature>
<feature type="binding site" evidence="14">
    <location>
        <begin position="269"/>
        <end position="274"/>
    </location>
    <ligand>
        <name>a peptide</name>
        <dbReference type="ChEBI" id="CHEBI:60466"/>
    </ligand>
</feature>
<dbReference type="PANTHER" id="PTHR45726:SF3">
    <property type="entry name" value="LEUKOTRIENE A-4 HYDROLASE"/>
    <property type="match status" value="1"/>
</dbReference>
<evidence type="ECO:0000256" key="14">
    <source>
        <dbReference type="PIRSR" id="PIRSR612777-2"/>
    </source>
</evidence>
<dbReference type="GO" id="GO:0019370">
    <property type="term" value="P:leukotriene biosynthetic process"/>
    <property type="evidence" value="ECO:0007669"/>
    <property type="project" value="UniProtKB-KW"/>
</dbReference>
<keyword evidence="6" id="KW-0336">GPI-anchor</keyword>
<dbReference type="GO" id="GO:0098552">
    <property type="term" value="C:side of membrane"/>
    <property type="evidence" value="ECO:0007669"/>
    <property type="project" value="UniProtKB-KW"/>
</dbReference>
<dbReference type="SUPFAM" id="SSF48371">
    <property type="entry name" value="ARM repeat"/>
    <property type="match status" value="1"/>
</dbReference>
<dbReference type="UniPathway" id="UPA00878"/>
<dbReference type="STRING" id="195883.A0A482WPU4"/>
<dbReference type="FunFam" id="2.60.40.1730:FF:000004">
    <property type="entry name" value="Leukotriene A(4) hydrolase"/>
    <property type="match status" value="1"/>
</dbReference>
<dbReference type="InParanoid" id="A0A482WPU4"/>
<evidence type="ECO:0000256" key="10">
    <source>
        <dbReference type="ARBA" id="ARBA00022833"/>
    </source>
</evidence>
<keyword evidence="8 15" id="KW-0479">Metal-binding</keyword>